<accession>A0A848KTB3</accession>
<dbReference type="GO" id="GO:0016887">
    <property type="term" value="F:ATP hydrolysis activity"/>
    <property type="evidence" value="ECO:0007669"/>
    <property type="project" value="InterPro"/>
</dbReference>
<evidence type="ECO:0000256" key="2">
    <source>
        <dbReference type="ARBA" id="ARBA00022448"/>
    </source>
</evidence>
<dbReference type="InterPro" id="IPR017871">
    <property type="entry name" value="ABC_transporter-like_CS"/>
</dbReference>
<dbReference type="EMBL" id="JABBNB010000002">
    <property type="protein sequence ID" value="NMO00125.1"/>
    <property type="molecule type" value="Genomic_DNA"/>
</dbReference>
<dbReference type="Gene3D" id="3.40.50.300">
    <property type="entry name" value="P-loop containing nucleotide triphosphate hydrolases"/>
    <property type="match status" value="1"/>
</dbReference>
<evidence type="ECO:0000313" key="8">
    <source>
        <dbReference type="Proteomes" id="UP000550729"/>
    </source>
</evidence>
<reference evidence="7 8" key="1">
    <citation type="submission" date="2020-04" db="EMBL/GenBank/DDBJ databases">
        <title>Gordonia sp. nov. TBRC 11910.</title>
        <authorList>
            <person name="Suriyachadkun C."/>
        </authorList>
    </citation>
    <scope>NUCLEOTIDE SEQUENCE [LARGE SCALE GENOMIC DNA]</scope>
    <source>
        <strain evidence="7 8">TBRC 11910</strain>
    </source>
</reference>
<evidence type="ECO:0000256" key="4">
    <source>
        <dbReference type="ARBA" id="ARBA00022840"/>
    </source>
</evidence>
<dbReference type="InterPro" id="IPR003439">
    <property type="entry name" value="ABC_transporter-like_ATP-bd"/>
</dbReference>
<sequence>MGRHSMGEADTTSQSDALTLRGVGKTYRSGLLGRGPEHVAVAGLDLDVAAGTVHALLGPNGAGKTTTVSMVATLLAPDAGQIIVGGIDARRHPDRVRDIIGVSGQYAAVDGNLTGFENLRMVAQLYGHSRRDASARARELIDELDLSTAADRPMRTYSGGMRRRLDLAGAVINRPTLVILDEPTTGLDPRGRRQIWELIGRLVSTGTTVLLTTQYLEEADELADQITVIDGGVVKARGTADSLKARFGEAGLQVEVAPESCTATVRTALAEIGTGPPARLDDGTWEIPVAAGTRSAVAAVQSLNAHGVECLDAIVSTPTLDSVFLSLTGAHARSGADDVL</sequence>
<dbReference type="InterPro" id="IPR050763">
    <property type="entry name" value="ABC_transporter_ATP-binding"/>
</dbReference>
<keyword evidence="8" id="KW-1185">Reference proteome</keyword>
<dbReference type="GO" id="GO:0005886">
    <property type="term" value="C:plasma membrane"/>
    <property type="evidence" value="ECO:0007669"/>
    <property type="project" value="UniProtKB-SubCell"/>
</dbReference>
<dbReference type="Proteomes" id="UP000550729">
    <property type="component" value="Unassembled WGS sequence"/>
</dbReference>
<organism evidence="7 8">
    <name type="scientific">Gordonia asplenii</name>
    <dbReference type="NCBI Taxonomy" id="2725283"/>
    <lineage>
        <taxon>Bacteria</taxon>
        <taxon>Bacillati</taxon>
        <taxon>Actinomycetota</taxon>
        <taxon>Actinomycetes</taxon>
        <taxon>Mycobacteriales</taxon>
        <taxon>Gordoniaceae</taxon>
        <taxon>Gordonia</taxon>
    </lineage>
</organism>
<dbReference type="GO" id="GO:0005524">
    <property type="term" value="F:ATP binding"/>
    <property type="evidence" value="ECO:0007669"/>
    <property type="project" value="UniProtKB-KW"/>
</dbReference>
<dbReference type="PANTHER" id="PTHR42711:SF19">
    <property type="entry name" value="DOXORUBICIN RESISTANCE ATP-BINDING PROTEIN DRRA"/>
    <property type="match status" value="1"/>
</dbReference>
<evidence type="ECO:0000313" key="7">
    <source>
        <dbReference type="EMBL" id="NMO00125.1"/>
    </source>
</evidence>
<dbReference type="GO" id="GO:0046677">
    <property type="term" value="P:response to antibiotic"/>
    <property type="evidence" value="ECO:0007669"/>
    <property type="project" value="UniProtKB-KW"/>
</dbReference>
<name>A0A848KTB3_9ACTN</name>
<keyword evidence="2" id="KW-0813">Transport</keyword>
<comment type="subcellular location">
    <subcellularLocation>
        <location evidence="1">Cell membrane</location>
        <topology evidence="1">Peripheral membrane protein</topology>
    </subcellularLocation>
</comment>
<protein>
    <submittedName>
        <fullName evidence="7">ATP-binding cassette domain-containing protein</fullName>
    </submittedName>
</protein>
<dbReference type="InterPro" id="IPR027417">
    <property type="entry name" value="P-loop_NTPase"/>
</dbReference>
<gene>
    <name evidence="7" type="ORF">HH308_02720</name>
</gene>
<dbReference type="PROSITE" id="PS50893">
    <property type="entry name" value="ABC_TRANSPORTER_2"/>
    <property type="match status" value="1"/>
</dbReference>
<dbReference type="AlphaFoldDB" id="A0A848KTB3"/>
<evidence type="ECO:0000256" key="5">
    <source>
        <dbReference type="ARBA" id="ARBA00023251"/>
    </source>
</evidence>
<dbReference type="SMART" id="SM00382">
    <property type="entry name" value="AAA"/>
    <property type="match status" value="1"/>
</dbReference>
<evidence type="ECO:0000259" key="6">
    <source>
        <dbReference type="PROSITE" id="PS50893"/>
    </source>
</evidence>
<comment type="caution">
    <text evidence="7">The sequence shown here is derived from an EMBL/GenBank/DDBJ whole genome shotgun (WGS) entry which is preliminary data.</text>
</comment>
<dbReference type="InterPro" id="IPR003593">
    <property type="entry name" value="AAA+_ATPase"/>
</dbReference>
<dbReference type="RefSeq" id="WP_170192640.1">
    <property type="nucleotide sequence ID" value="NZ_JABBNB010000002.1"/>
</dbReference>
<evidence type="ECO:0000256" key="3">
    <source>
        <dbReference type="ARBA" id="ARBA00022741"/>
    </source>
</evidence>
<proteinExistence type="predicted"/>
<dbReference type="Pfam" id="PF00005">
    <property type="entry name" value="ABC_tran"/>
    <property type="match status" value="1"/>
</dbReference>
<keyword evidence="5" id="KW-0046">Antibiotic resistance</keyword>
<evidence type="ECO:0000256" key="1">
    <source>
        <dbReference type="ARBA" id="ARBA00004202"/>
    </source>
</evidence>
<dbReference type="PANTHER" id="PTHR42711">
    <property type="entry name" value="ABC TRANSPORTER ATP-BINDING PROTEIN"/>
    <property type="match status" value="1"/>
</dbReference>
<dbReference type="SUPFAM" id="SSF52540">
    <property type="entry name" value="P-loop containing nucleoside triphosphate hydrolases"/>
    <property type="match status" value="1"/>
</dbReference>
<dbReference type="PROSITE" id="PS00211">
    <property type="entry name" value="ABC_TRANSPORTER_1"/>
    <property type="match status" value="1"/>
</dbReference>
<keyword evidence="3" id="KW-0547">Nucleotide-binding</keyword>
<keyword evidence="4 7" id="KW-0067">ATP-binding</keyword>
<feature type="domain" description="ABC transporter" evidence="6">
    <location>
        <begin position="18"/>
        <end position="256"/>
    </location>
</feature>